<name>A0A9X1NFX3_9ACTN</name>
<dbReference type="AlphaFoldDB" id="A0A9X1NFX3"/>
<evidence type="ECO:0000256" key="2">
    <source>
        <dbReference type="SAM" id="Phobius"/>
    </source>
</evidence>
<evidence type="ECO:0000313" key="4">
    <source>
        <dbReference type="Proteomes" id="UP001138997"/>
    </source>
</evidence>
<comment type="caution">
    <text evidence="3">The sequence shown here is derived from an EMBL/GenBank/DDBJ whole genome shotgun (WGS) entry which is preliminary data.</text>
</comment>
<protein>
    <submittedName>
        <fullName evidence="3">Uncharacterized protein</fullName>
    </submittedName>
</protein>
<dbReference type="RefSeq" id="WP_231446827.1">
    <property type="nucleotide sequence ID" value="NZ_JAJOMB010000016.1"/>
</dbReference>
<proteinExistence type="predicted"/>
<keyword evidence="4" id="KW-1185">Reference proteome</keyword>
<feature type="region of interest" description="Disordered" evidence="1">
    <location>
        <begin position="479"/>
        <end position="502"/>
    </location>
</feature>
<feature type="region of interest" description="Disordered" evidence="1">
    <location>
        <begin position="66"/>
        <end position="96"/>
    </location>
</feature>
<organism evidence="3 4">
    <name type="scientific">Kineosporia babensis</name>
    <dbReference type="NCBI Taxonomy" id="499548"/>
    <lineage>
        <taxon>Bacteria</taxon>
        <taxon>Bacillati</taxon>
        <taxon>Actinomycetota</taxon>
        <taxon>Actinomycetes</taxon>
        <taxon>Kineosporiales</taxon>
        <taxon>Kineosporiaceae</taxon>
        <taxon>Kineosporia</taxon>
    </lineage>
</organism>
<keyword evidence="2" id="KW-0472">Membrane</keyword>
<dbReference type="EMBL" id="JAJOMB010000016">
    <property type="protein sequence ID" value="MCD5314372.1"/>
    <property type="molecule type" value="Genomic_DNA"/>
</dbReference>
<dbReference type="Proteomes" id="UP001138997">
    <property type="component" value="Unassembled WGS sequence"/>
</dbReference>
<keyword evidence="2" id="KW-1133">Transmembrane helix</keyword>
<keyword evidence="2" id="KW-0812">Transmembrane</keyword>
<feature type="transmembrane region" description="Helical" evidence="2">
    <location>
        <begin position="45"/>
        <end position="65"/>
    </location>
</feature>
<evidence type="ECO:0000313" key="3">
    <source>
        <dbReference type="EMBL" id="MCD5314372.1"/>
    </source>
</evidence>
<reference evidence="3" key="1">
    <citation type="submission" date="2021-11" db="EMBL/GenBank/DDBJ databases">
        <title>Streptomyces corallinus and Kineosporia corallina sp. nov., two new coral-derived marine actinobacteria.</title>
        <authorList>
            <person name="Buangrab K."/>
            <person name="Sutthacheep M."/>
            <person name="Yeemin T."/>
            <person name="Harunari E."/>
            <person name="Igarashi Y."/>
            <person name="Sripreechasak P."/>
            <person name="Kanchanasin P."/>
            <person name="Tanasupawat S."/>
            <person name="Phongsopitanun W."/>
        </authorList>
    </citation>
    <scope>NUCLEOTIDE SEQUENCE</scope>
    <source>
        <strain evidence="3">JCM 31032</strain>
    </source>
</reference>
<sequence length="502" mass="53333">MDVEAQLRIGLNEKAVTMHAPVDPYASFLRREEQNRRSRRIRTGVVALVVAGVVGVSGAVGLNLADRSERSSPSDGMHGQENWVPVPEPTGSDSPEDIAAATEALLDSPVRGSLAGDQEWLERMRTYVAGEAAARLRENVVRPVEEKDVQFLYAGEIGNTRQVAAYVPATTKGGNDASRVYWFQGEAGEDRVKQMMYGTSADPIGDATAAFRWEYSANDEDGYLLALGPVGSTVTAGTELTFRADGTATRTIESGQEGSGLLELVVPPQPGGRADIAVTITRDGETRNITSGTLTSGMGGLDGRVFQDVVDEAMGERTAEQVWGERGPTDLPPTANWLRESLTEANLSLDSAGLEIPWAGLIDGEPALVFTVQAPGEGVLAFAWRGTLGSLDRNDYRVLMPAQGAAQRPIAYRLATLEGEQTNGINVIAPPGTVRLELKADGQDAQSLDLDESRRAEAELDPQQAATVTAYDEAGDEIGSAPVLPFAGKGSVGEAEGTRLVP</sequence>
<gene>
    <name evidence="3" type="ORF">LR394_26045</name>
</gene>
<accession>A0A9X1NFX3</accession>
<evidence type="ECO:0000256" key="1">
    <source>
        <dbReference type="SAM" id="MobiDB-lite"/>
    </source>
</evidence>